<name>A0AAE3VIQ8_9BACT</name>
<accession>A0AAE3VIQ8</accession>
<dbReference type="EMBL" id="JAUSVL010000001">
    <property type="protein sequence ID" value="MDQ0291135.1"/>
    <property type="molecule type" value="Genomic_DNA"/>
</dbReference>
<evidence type="ECO:0000313" key="1">
    <source>
        <dbReference type="EMBL" id="MDQ0291135.1"/>
    </source>
</evidence>
<evidence type="ECO:0000313" key="2">
    <source>
        <dbReference type="Proteomes" id="UP001238163"/>
    </source>
</evidence>
<organism evidence="1 2">
    <name type="scientific">Oligosphaera ethanolica</name>
    <dbReference type="NCBI Taxonomy" id="760260"/>
    <lineage>
        <taxon>Bacteria</taxon>
        <taxon>Pseudomonadati</taxon>
        <taxon>Lentisphaerota</taxon>
        <taxon>Oligosphaeria</taxon>
        <taxon>Oligosphaerales</taxon>
        <taxon>Oligosphaeraceae</taxon>
        <taxon>Oligosphaera</taxon>
    </lineage>
</organism>
<dbReference type="AlphaFoldDB" id="A0AAE3VIQ8"/>
<gene>
    <name evidence="1" type="ORF">J3R75_003242</name>
</gene>
<comment type="caution">
    <text evidence="1">The sequence shown here is derived from an EMBL/GenBank/DDBJ whole genome shotgun (WGS) entry which is preliminary data.</text>
</comment>
<proteinExistence type="predicted"/>
<keyword evidence="2" id="KW-1185">Reference proteome</keyword>
<protein>
    <submittedName>
        <fullName evidence="1">Uncharacterized protein</fullName>
    </submittedName>
</protein>
<dbReference type="Proteomes" id="UP001238163">
    <property type="component" value="Unassembled WGS sequence"/>
</dbReference>
<sequence length="219" mass="23833">MPHPLMLDARHASRWRGGTRRASPMWRPPGAILCCCHTPGCGALRAPHPGLRMVRPSGPNLADQATCFVRFGPKTTIIQYSCFCAVGAPKSPRGPQAVPGVQGVIPRGPIRPHGPIHGIMPHESVSPRPSAPRQLVPTVLGVPWNRQYQWVRHYAPSSFCISDPSAPTAPTAPTDRRCGRAVPAWLFLATFGAYCLFNKRACRLAPRGTRRSSAVNNKE</sequence>
<reference evidence="1" key="1">
    <citation type="submission" date="2023-07" db="EMBL/GenBank/DDBJ databases">
        <title>Genomic Encyclopedia of Type Strains, Phase IV (KMG-IV): sequencing the most valuable type-strain genomes for metagenomic binning, comparative biology and taxonomic classification.</title>
        <authorList>
            <person name="Goeker M."/>
        </authorList>
    </citation>
    <scope>NUCLEOTIDE SEQUENCE</scope>
    <source>
        <strain evidence="1">DSM 24202</strain>
    </source>
</reference>